<evidence type="ECO:0000256" key="2">
    <source>
        <dbReference type="ARBA" id="ARBA00022898"/>
    </source>
</evidence>
<name>A0ABR3ZBV9_9PEZI</name>
<dbReference type="EC" id="2.8.1.9" evidence="4"/>
<feature type="active site" evidence="4">
    <location>
        <position position="390"/>
    </location>
</feature>
<proteinExistence type="inferred from homology"/>
<evidence type="ECO:0000259" key="6">
    <source>
        <dbReference type="PROSITE" id="PS51340"/>
    </source>
</evidence>
<organism evidence="7 8">
    <name type="scientific">Ceratocystis pirilliformis</name>
    <dbReference type="NCBI Taxonomy" id="259994"/>
    <lineage>
        <taxon>Eukaryota</taxon>
        <taxon>Fungi</taxon>
        <taxon>Dikarya</taxon>
        <taxon>Ascomycota</taxon>
        <taxon>Pezizomycotina</taxon>
        <taxon>Sordariomycetes</taxon>
        <taxon>Hypocreomycetidae</taxon>
        <taxon>Microascales</taxon>
        <taxon>Ceratocystidaceae</taxon>
        <taxon>Ceratocystis</taxon>
    </lineage>
</organism>
<evidence type="ECO:0000313" key="7">
    <source>
        <dbReference type="EMBL" id="KAL1898113.1"/>
    </source>
</evidence>
<dbReference type="InterPro" id="IPR015422">
    <property type="entry name" value="PyrdxlP-dep_Trfase_small"/>
</dbReference>
<dbReference type="InterPro" id="IPR015421">
    <property type="entry name" value="PyrdxlP-dep_Trfase_major"/>
</dbReference>
<dbReference type="Pfam" id="PF03476">
    <property type="entry name" value="MOSC_N"/>
    <property type="match status" value="1"/>
</dbReference>
<feature type="compositionally biased region" description="Polar residues" evidence="5">
    <location>
        <begin position="648"/>
        <end position="664"/>
    </location>
</feature>
<comment type="similarity">
    <text evidence="4">Belongs to the class-V pyridoxal-phosphate-dependent aminotransferase family. MOCOS subfamily.</text>
</comment>
<dbReference type="InterPro" id="IPR005303">
    <property type="entry name" value="MOCOS_middle"/>
</dbReference>
<feature type="modified residue" description="N6-(pyridoxal phosphate)lysine" evidence="4">
    <location>
        <position position="233"/>
    </location>
</feature>
<evidence type="ECO:0000256" key="1">
    <source>
        <dbReference type="ARBA" id="ARBA00022679"/>
    </source>
</evidence>
<dbReference type="EMBL" id="JAWDJO010000036">
    <property type="protein sequence ID" value="KAL1898113.1"/>
    <property type="molecule type" value="Genomic_DNA"/>
</dbReference>
<gene>
    <name evidence="4" type="primary">hxB</name>
    <name evidence="7" type="ORF">Cpir12675_002062</name>
</gene>
<keyword evidence="3 4" id="KW-0501">Molybdenum cofactor biosynthesis</keyword>
<keyword evidence="8" id="KW-1185">Reference proteome</keyword>
<dbReference type="HAMAP" id="MF_03050">
    <property type="entry name" value="MOCOS"/>
    <property type="match status" value="1"/>
</dbReference>
<keyword evidence="2 4" id="KW-0663">Pyridoxal phosphate</keyword>
<comment type="cofactor">
    <cofactor evidence="4">
        <name>pyridoxal 5'-phosphate</name>
        <dbReference type="ChEBI" id="CHEBI:597326"/>
    </cofactor>
</comment>
<dbReference type="PANTHER" id="PTHR14237">
    <property type="entry name" value="MOLYBDOPTERIN COFACTOR SULFURASE MOSC"/>
    <property type="match status" value="1"/>
</dbReference>
<evidence type="ECO:0000313" key="8">
    <source>
        <dbReference type="Proteomes" id="UP001583280"/>
    </source>
</evidence>
<evidence type="ECO:0000256" key="4">
    <source>
        <dbReference type="HAMAP-Rule" id="MF_03050"/>
    </source>
</evidence>
<evidence type="ECO:0000256" key="3">
    <source>
        <dbReference type="ARBA" id="ARBA00023150"/>
    </source>
</evidence>
<dbReference type="Gene3D" id="3.90.1150.10">
    <property type="entry name" value="Aspartate Aminotransferase, domain 1"/>
    <property type="match status" value="1"/>
</dbReference>
<dbReference type="InterPro" id="IPR000192">
    <property type="entry name" value="Aminotrans_V_dom"/>
</dbReference>
<dbReference type="PROSITE" id="PS51340">
    <property type="entry name" value="MOSC"/>
    <property type="match status" value="1"/>
</dbReference>
<dbReference type="Pfam" id="PF00266">
    <property type="entry name" value="Aminotran_5"/>
    <property type="match status" value="1"/>
</dbReference>
<dbReference type="PANTHER" id="PTHR14237:SF80">
    <property type="entry name" value="MOLYBDENUM COFACTOR SULFURASE"/>
    <property type="match status" value="1"/>
</dbReference>
<dbReference type="InterPro" id="IPR028886">
    <property type="entry name" value="MoCo_sulfurase"/>
</dbReference>
<dbReference type="Proteomes" id="UP001583280">
    <property type="component" value="Unassembled WGS sequence"/>
</dbReference>
<keyword evidence="1 4" id="KW-0808">Transferase</keyword>
<reference evidence="7 8" key="1">
    <citation type="journal article" date="2024" name="IMA Fungus">
        <title>IMA Genome - F19 : A genome assembly and annotation guide to empower mycologists, including annotated draft genome sequences of Ceratocystis pirilliformis, Diaporthe australafricana, Fusarium ophioides, Paecilomyces lecythidis, and Sporothrix stenoceras.</title>
        <authorList>
            <person name="Aylward J."/>
            <person name="Wilson A.M."/>
            <person name="Visagie C.M."/>
            <person name="Spraker J."/>
            <person name="Barnes I."/>
            <person name="Buitendag C."/>
            <person name="Ceriani C."/>
            <person name="Del Mar Angel L."/>
            <person name="du Plessis D."/>
            <person name="Fuchs T."/>
            <person name="Gasser K."/>
            <person name="Kramer D."/>
            <person name="Li W."/>
            <person name="Munsamy K."/>
            <person name="Piso A."/>
            <person name="Price J.L."/>
            <person name="Sonnekus B."/>
            <person name="Thomas C."/>
            <person name="van der Nest A."/>
            <person name="van Dijk A."/>
            <person name="van Heerden A."/>
            <person name="van Vuuren N."/>
            <person name="Yilmaz N."/>
            <person name="Duong T.A."/>
            <person name="van der Merwe N.A."/>
            <person name="Wingfield M.J."/>
            <person name="Wingfield B.D."/>
        </authorList>
    </citation>
    <scope>NUCLEOTIDE SEQUENCE [LARGE SCALE GENOMIC DNA]</scope>
    <source>
        <strain evidence="7 8">CMW 12675</strain>
    </source>
</reference>
<dbReference type="Gene3D" id="3.40.640.10">
    <property type="entry name" value="Type I PLP-dependent aspartate aminotransferase-like (Major domain)"/>
    <property type="match status" value="1"/>
</dbReference>
<dbReference type="InterPro" id="IPR015424">
    <property type="entry name" value="PyrdxlP-dep_Trfase"/>
</dbReference>
<dbReference type="Pfam" id="PF03473">
    <property type="entry name" value="MOSC"/>
    <property type="match status" value="1"/>
</dbReference>
<comment type="caution">
    <text evidence="7">The sequence shown here is derived from an EMBL/GenBank/DDBJ whole genome shotgun (WGS) entry which is preliminary data.</text>
</comment>
<dbReference type="SUPFAM" id="SSF141673">
    <property type="entry name" value="MOSC N-terminal domain-like"/>
    <property type="match status" value="1"/>
</dbReference>
<protein>
    <recommendedName>
        <fullName evidence="4">Molybdenum cofactor sulfurase</fullName>
        <shortName evidence="4">MCS</shortName>
        <shortName evidence="4">MOS</shortName>
        <shortName evidence="4">MoCo sulfurase</shortName>
        <ecNumber evidence="4">2.8.1.9</ecNumber>
    </recommendedName>
    <alternativeName>
        <fullName evidence="4">Molybdenum cofactor sulfurtransferase</fullName>
    </alternativeName>
</protein>
<evidence type="ECO:0000256" key="5">
    <source>
        <dbReference type="SAM" id="MobiDB-lite"/>
    </source>
</evidence>
<comment type="function">
    <text evidence="4">Sulfurates the molybdenum cofactor. Sulfation of molybdenum is essential for xanthine dehydrogenase (XDH) and aldehyde oxidase (ADO) enzymes in which molybdenum cofactor is liganded by 1 oxygen and 1 sulfur atom in active form.</text>
</comment>
<dbReference type="InterPro" id="IPR005302">
    <property type="entry name" value="MoCF_Sase_C"/>
</dbReference>
<feature type="region of interest" description="Disordered" evidence="5">
    <location>
        <begin position="648"/>
        <end position="685"/>
    </location>
</feature>
<accession>A0ABR3ZBV9</accession>
<dbReference type="SUPFAM" id="SSF53383">
    <property type="entry name" value="PLP-dependent transferases"/>
    <property type="match status" value="1"/>
</dbReference>
<comment type="catalytic activity">
    <reaction evidence="4">
        <text>Mo-molybdopterin + L-cysteine + AH2 = thio-Mo-molybdopterin + L-alanine + A + H2O</text>
        <dbReference type="Rhea" id="RHEA:42636"/>
        <dbReference type="ChEBI" id="CHEBI:13193"/>
        <dbReference type="ChEBI" id="CHEBI:15377"/>
        <dbReference type="ChEBI" id="CHEBI:17499"/>
        <dbReference type="ChEBI" id="CHEBI:35235"/>
        <dbReference type="ChEBI" id="CHEBI:57972"/>
        <dbReference type="ChEBI" id="CHEBI:71302"/>
        <dbReference type="ChEBI" id="CHEBI:82685"/>
        <dbReference type="EC" id="2.8.1.9"/>
    </reaction>
</comment>
<feature type="domain" description="MOSC" evidence="6">
    <location>
        <begin position="667"/>
        <end position="835"/>
    </location>
</feature>
<sequence>MATAHFDLLEYNLRVQENRIIEYPSIQDAVYLDHAGTTLYSKSLLDDFSRDMASNLFGNPHSSSLPSQLSTSRIQDTRLRLLAFFGANPHEYDLVFTANTTGAVKLVCDAFRCAPGGFHYVHHEACHTSLVGVREEAEESHCVDDHGMQQWTRRDPYKTQSPLTLVAYTAQSHVTGERYPASWASDVRINDQDDDVHGSVYSLLDLASYAATSSVDLTDVSLAPDFAVVSLYKIFGFPDLGALIVRRQAAPIFNSRRYFGGGTVDTVVCGSEQWHAPKDMFLHERLEDGTLPFHSIIALDAALESHARLYSSMFAVSSHVTRLRKIMLKGLASLKHYNGTPVCVLYSRPDSSSGPVALNIRDSQGAWISLTEFDKLANINEIFVRTGGLCGPGSIASLLGLKPWEIKKNFSAGFRCGSSGNDIISGKPTGVIRASLGAMSTEKDIHRFVEFIREFYCQATPPSLLEFPTNPVSQSQVSGLIVKALTVYPIKSCGGYQVPKGIPWEMKPEGLAWDREWCLVHRGSGQALSQKRYPRMALLRPYIDFEAGVLRIQYLGSSNEETATRQITVPLSMNPTLFRPSATFNDKKPTREITSRVCGDNIITSIYTAPEINDFFTDVLGVPCALARFPPGGQDQAMRFSKLRNGQPLQINDRSSRSSGNISPVVSWLESRPPSPPDSDSEMQGGKLLLANESPILLIHEASVQAISKVIEDSGGRKIPAASFRGNIVVGSGEQLDAPVMQAYSEEQWLSLRIQRQEFQVLGSCQRCQMVCINQQTGYKDTEPYTTLAKTRRVDGKVYFGMHIAHVIPQLNNLGGTSIDRQLPFIQVGDAVLVTVRGSAQLHGLESSNNKG</sequence>